<evidence type="ECO:0000256" key="3">
    <source>
        <dbReference type="ARBA" id="ARBA00022525"/>
    </source>
</evidence>
<keyword evidence="3" id="KW-0964">Secreted</keyword>
<comment type="caution">
    <text evidence="9">The sequence shown here is derived from an EMBL/GenBank/DDBJ whole genome shotgun (WGS) entry which is preliminary data.</text>
</comment>
<sequence>MNSISMRPNVITVCLASACLLSGHVVGNERNTVENDRNTICYGDVGCFVKNNRIFTLDLFPESPEKIKTEFRLFTQKNGEDNMFQILNINDVTSITDSNFDHCRPTKIVVHGFRSSAQIPWMTTMKTELLKAGDFNVILVDWENGANYSYNQATVNTRVVGAVIAQMINLLKDQVEADPKDFHIIGHSIGAHICGYAGERIPNLGRITGLEPSALNYQYKDHVVRLDPTDAQFVDVIHTDGRSLLLFGLGMFEAVGHVDYYPNGGLVQPGCETYSIFSNNPACRHLRSHQYFIDSINSECQFIGYRCQSYRDFKNGDCIPCSDGGCGYMGFHADKAKPPEGSIQVTYFLETGASKPFCRYHYQVKVVCGNTPDWKKEKRASVINLIGTKGQSGEKPLTSSDMNIEPGKSYVFILTSINDLGTVHSAEVTWQQEKTTPLQIHIEKLEIGSGQLNEK</sequence>
<dbReference type="Gene3D" id="2.60.60.20">
    <property type="entry name" value="PLAT/LH2 domain"/>
    <property type="match status" value="1"/>
</dbReference>
<organism evidence="9 10">
    <name type="scientific">Sinanodonta woodiana</name>
    <name type="common">Chinese pond mussel</name>
    <name type="synonym">Anodonta woodiana</name>
    <dbReference type="NCBI Taxonomy" id="1069815"/>
    <lineage>
        <taxon>Eukaryota</taxon>
        <taxon>Metazoa</taxon>
        <taxon>Spiralia</taxon>
        <taxon>Lophotrochozoa</taxon>
        <taxon>Mollusca</taxon>
        <taxon>Bivalvia</taxon>
        <taxon>Autobranchia</taxon>
        <taxon>Heteroconchia</taxon>
        <taxon>Palaeoheterodonta</taxon>
        <taxon>Unionida</taxon>
        <taxon>Unionoidea</taxon>
        <taxon>Unionidae</taxon>
        <taxon>Unioninae</taxon>
        <taxon>Sinanodonta</taxon>
    </lineage>
</organism>
<dbReference type="FunFam" id="3.40.50.1820:FF:000033">
    <property type="entry name" value="Pancreatic triacylglycerol lipase"/>
    <property type="match status" value="1"/>
</dbReference>
<comment type="similarity">
    <text evidence="2 6">Belongs to the AB hydrolase superfamily. Lipase family.</text>
</comment>
<dbReference type="InterPro" id="IPR016272">
    <property type="entry name" value="Lipase_LIPH"/>
</dbReference>
<dbReference type="PROSITE" id="PS50095">
    <property type="entry name" value="PLAT"/>
    <property type="match status" value="1"/>
</dbReference>
<dbReference type="EMBL" id="JBJQND010000008">
    <property type="protein sequence ID" value="KAL3867995.1"/>
    <property type="molecule type" value="Genomic_DNA"/>
</dbReference>
<evidence type="ECO:0000256" key="4">
    <source>
        <dbReference type="PIRSR" id="PIRSR000865-2"/>
    </source>
</evidence>
<evidence type="ECO:0000313" key="10">
    <source>
        <dbReference type="Proteomes" id="UP001634394"/>
    </source>
</evidence>
<dbReference type="InterPro" id="IPR029058">
    <property type="entry name" value="AB_hydrolase_fold"/>
</dbReference>
<dbReference type="SUPFAM" id="SSF53474">
    <property type="entry name" value="alpha/beta-Hydrolases"/>
    <property type="match status" value="1"/>
</dbReference>
<comment type="subcellular location">
    <subcellularLocation>
        <location evidence="1">Secreted</location>
    </subcellularLocation>
</comment>
<accession>A0ABD3W288</accession>
<proteinExistence type="inferred from homology"/>
<dbReference type="InterPro" id="IPR036392">
    <property type="entry name" value="PLAT/LH2_dom_sf"/>
</dbReference>
<feature type="binding site" evidence="4">
    <location>
        <position position="230"/>
    </location>
    <ligand>
        <name>Ca(2+)</name>
        <dbReference type="ChEBI" id="CHEBI:29108"/>
    </ligand>
</feature>
<dbReference type="InterPro" id="IPR000734">
    <property type="entry name" value="TAG_lipase"/>
</dbReference>
<evidence type="ECO:0000256" key="6">
    <source>
        <dbReference type="RuleBase" id="RU004262"/>
    </source>
</evidence>
<dbReference type="Proteomes" id="UP001634394">
    <property type="component" value="Unassembled WGS sequence"/>
</dbReference>
<gene>
    <name evidence="9" type="ORF">ACJMK2_040835</name>
</gene>
<evidence type="ECO:0000256" key="7">
    <source>
        <dbReference type="SAM" id="SignalP"/>
    </source>
</evidence>
<dbReference type="InterPro" id="IPR001024">
    <property type="entry name" value="PLAT/LH2_dom"/>
</dbReference>
<dbReference type="PROSITE" id="PS51257">
    <property type="entry name" value="PROKAR_LIPOPROTEIN"/>
    <property type="match status" value="1"/>
</dbReference>
<evidence type="ECO:0000256" key="1">
    <source>
        <dbReference type="ARBA" id="ARBA00004613"/>
    </source>
</evidence>
<dbReference type="AlphaFoldDB" id="A0ABD3W288"/>
<feature type="binding site" evidence="4">
    <location>
        <position position="225"/>
    </location>
    <ligand>
        <name>Ca(2+)</name>
        <dbReference type="ChEBI" id="CHEBI:29108"/>
    </ligand>
</feature>
<name>A0ABD3W288_SINWO</name>
<keyword evidence="4" id="KW-0106">Calcium</keyword>
<comment type="caution">
    <text evidence="5">Lacks conserved residue(s) required for the propagation of feature annotation.</text>
</comment>
<dbReference type="PRINTS" id="PR00821">
    <property type="entry name" value="TAGLIPASE"/>
</dbReference>
<dbReference type="SUPFAM" id="SSF49723">
    <property type="entry name" value="Lipase/lipooxygenase domain (PLAT/LH2 domain)"/>
    <property type="match status" value="1"/>
</dbReference>
<keyword evidence="10" id="KW-1185">Reference proteome</keyword>
<feature type="binding site" evidence="4">
    <location>
        <position position="227"/>
    </location>
    <ligand>
        <name>Ca(2+)</name>
        <dbReference type="ChEBI" id="CHEBI:29108"/>
    </ligand>
</feature>
<feature type="signal peptide" evidence="7">
    <location>
        <begin position="1"/>
        <end position="27"/>
    </location>
</feature>
<evidence type="ECO:0000259" key="8">
    <source>
        <dbReference type="PROSITE" id="PS50095"/>
    </source>
</evidence>
<dbReference type="Gene3D" id="3.40.50.1820">
    <property type="entry name" value="alpha/beta hydrolase"/>
    <property type="match status" value="1"/>
</dbReference>
<dbReference type="PIRSF" id="PIRSF000865">
    <property type="entry name" value="Lipoprotein_lipase_LIPH"/>
    <property type="match status" value="1"/>
</dbReference>
<dbReference type="Pfam" id="PF00151">
    <property type="entry name" value="Lipase"/>
    <property type="match status" value="1"/>
</dbReference>
<feature type="domain" description="PLAT" evidence="8">
    <location>
        <begin position="360"/>
        <end position="455"/>
    </location>
</feature>
<dbReference type="CDD" id="cd00707">
    <property type="entry name" value="Pancreat_lipase_like"/>
    <property type="match status" value="1"/>
</dbReference>
<feature type="chain" id="PRO_5044868691" description="PLAT domain-containing protein" evidence="7">
    <location>
        <begin position="28"/>
        <end position="455"/>
    </location>
</feature>
<evidence type="ECO:0000313" key="9">
    <source>
        <dbReference type="EMBL" id="KAL3867995.1"/>
    </source>
</evidence>
<evidence type="ECO:0000256" key="5">
    <source>
        <dbReference type="PROSITE-ProRule" id="PRU00152"/>
    </source>
</evidence>
<evidence type="ECO:0000256" key="2">
    <source>
        <dbReference type="ARBA" id="ARBA00010701"/>
    </source>
</evidence>
<keyword evidence="4" id="KW-0479">Metal-binding</keyword>
<protein>
    <recommendedName>
        <fullName evidence="8">PLAT domain-containing protein</fullName>
    </recommendedName>
</protein>
<keyword evidence="7" id="KW-0732">Signal</keyword>
<dbReference type="InterPro" id="IPR033906">
    <property type="entry name" value="Lipase_N"/>
</dbReference>
<dbReference type="InterPro" id="IPR013818">
    <property type="entry name" value="Lipase"/>
</dbReference>
<dbReference type="GO" id="GO:0005576">
    <property type="term" value="C:extracellular region"/>
    <property type="evidence" value="ECO:0007669"/>
    <property type="project" value="UniProtKB-SubCell"/>
</dbReference>
<dbReference type="PANTHER" id="PTHR11610:SF173">
    <property type="entry name" value="LIPASE DOMAIN-CONTAINING PROTEIN-RELATED"/>
    <property type="match status" value="1"/>
</dbReference>
<dbReference type="PANTHER" id="PTHR11610">
    <property type="entry name" value="LIPASE"/>
    <property type="match status" value="1"/>
</dbReference>
<reference evidence="9 10" key="1">
    <citation type="submission" date="2024-11" db="EMBL/GenBank/DDBJ databases">
        <title>Chromosome-level genome assembly of the freshwater bivalve Anodonta woodiana.</title>
        <authorList>
            <person name="Chen X."/>
        </authorList>
    </citation>
    <scope>NUCLEOTIDE SEQUENCE [LARGE SCALE GENOMIC DNA]</scope>
    <source>
        <strain evidence="9">MN2024</strain>
        <tissue evidence="9">Gills</tissue>
    </source>
</reference>